<name>A0A0N7KEC4_ORYSJ</name>
<evidence type="ECO:0000313" key="2">
    <source>
        <dbReference type="Proteomes" id="UP000059680"/>
    </source>
</evidence>
<proteinExistence type="predicted"/>
<dbReference type="Gramene" id="Os01t0929800-00">
    <property type="protein sequence ID" value="Os01t0929800-00"/>
    <property type="gene ID" value="Os01g0929800"/>
</dbReference>
<reference evidence="1 2" key="3">
    <citation type="journal article" date="2013" name="Rice">
        <title>Improvement of the Oryza sativa Nipponbare reference genome using next generation sequence and optical map data.</title>
        <authorList>
            <person name="Kawahara Y."/>
            <person name="de la Bastide M."/>
            <person name="Hamilton J.P."/>
            <person name="Kanamori H."/>
            <person name="McCombie W.R."/>
            <person name="Ouyang S."/>
            <person name="Schwartz D.C."/>
            <person name="Tanaka T."/>
            <person name="Wu J."/>
            <person name="Zhou S."/>
            <person name="Childs K.L."/>
            <person name="Davidson R.M."/>
            <person name="Lin H."/>
            <person name="Quesada-Ocampo L."/>
            <person name="Vaillancourt B."/>
            <person name="Sakai H."/>
            <person name="Lee S.S."/>
            <person name="Kim J."/>
            <person name="Numa H."/>
            <person name="Itoh T."/>
            <person name="Buell C.R."/>
            <person name="Matsumoto T."/>
        </authorList>
    </citation>
    <scope>NUCLEOTIDE SEQUENCE [LARGE SCALE GENOMIC DNA]</scope>
    <source>
        <strain evidence="2">cv. Nipponbare</strain>
    </source>
</reference>
<dbReference type="EMBL" id="AP014957">
    <property type="protein sequence ID" value="BAS76025.1"/>
    <property type="molecule type" value="Genomic_DNA"/>
</dbReference>
<dbReference type="AlphaFoldDB" id="A0A0N7KEC4"/>
<reference evidence="1 2" key="2">
    <citation type="journal article" date="2013" name="Plant Cell Physiol.">
        <title>Rice Annotation Project Database (RAP-DB): an integrative and interactive database for rice genomics.</title>
        <authorList>
            <person name="Sakai H."/>
            <person name="Lee S.S."/>
            <person name="Tanaka T."/>
            <person name="Numa H."/>
            <person name="Kim J."/>
            <person name="Kawahara Y."/>
            <person name="Wakimoto H."/>
            <person name="Yang C.C."/>
            <person name="Iwamoto M."/>
            <person name="Abe T."/>
            <person name="Yamada Y."/>
            <person name="Muto A."/>
            <person name="Inokuchi H."/>
            <person name="Ikemura T."/>
            <person name="Matsumoto T."/>
            <person name="Sasaki T."/>
            <person name="Itoh T."/>
        </authorList>
    </citation>
    <scope>NUCLEOTIDE SEQUENCE [LARGE SCALE GENOMIC DNA]</scope>
    <source>
        <strain evidence="2">cv. Nipponbare</strain>
    </source>
</reference>
<organism evidence="1 2">
    <name type="scientific">Oryza sativa subsp. japonica</name>
    <name type="common">Rice</name>
    <dbReference type="NCBI Taxonomy" id="39947"/>
    <lineage>
        <taxon>Eukaryota</taxon>
        <taxon>Viridiplantae</taxon>
        <taxon>Streptophyta</taxon>
        <taxon>Embryophyta</taxon>
        <taxon>Tracheophyta</taxon>
        <taxon>Spermatophyta</taxon>
        <taxon>Magnoliopsida</taxon>
        <taxon>Liliopsida</taxon>
        <taxon>Poales</taxon>
        <taxon>Poaceae</taxon>
        <taxon>BOP clade</taxon>
        <taxon>Oryzoideae</taxon>
        <taxon>Oryzeae</taxon>
        <taxon>Oryzinae</taxon>
        <taxon>Oryza</taxon>
        <taxon>Oryza sativa</taxon>
    </lineage>
</organism>
<feature type="non-terminal residue" evidence="1">
    <location>
        <position position="1"/>
    </location>
</feature>
<evidence type="ECO:0000313" key="1">
    <source>
        <dbReference type="EMBL" id="BAS76025.1"/>
    </source>
</evidence>
<dbReference type="Proteomes" id="UP000059680">
    <property type="component" value="Chromosome 1"/>
</dbReference>
<sequence>LCLPPLPPPLPLYQCRLCLHYLVPVLHPQIGLATESRCGRRPPGPLAAMKWGASFYHISEETHRLAGEL</sequence>
<accession>A0A0N7KEC4</accession>
<reference evidence="2" key="1">
    <citation type="journal article" date="2005" name="Nature">
        <title>The map-based sequence of the rice genome.</title>
        <authorList>
            <consortium name="International rice genome sequencing project (IRGSP)"/>
            <person name="Matsumoto T."/>
            <person name="Wu J."/>
            <person name="Kanamori H."/>
            <person name="Katayose Y."/>
            <person name="Fujisawa M."/>
            <person name="Namiki N."/>
            <person name="Mizuno H."/>
            <person name="Yamamoto K."/>
            <person name="Antonio B.A."/>
            <person name="Baba T."/>
            <person name="Sakata K."/>
            <person name="Nagamura Y."/>
            <person name="Aoki H."/>
            <person name="Arikawa K."/>
            <person name="Arita K."/>
            <person name="Bito T."/>
            <person name="Chiden Y."/>
            <person name="Fujitsuka N."/>
            <person name="Fukunaka R."/>
            <person name="Hamada M."/>
            <person name="Harada C."/>
            <person name="Hayashi A."/>
            <person name="Hijishita S."/>
            <person name="Honda M."/>
            <person name="Hosokawa S."/>
            <person name="Ichikawa Y."/>
            <person name="Idonuma A."/>
            <person name="Iijima M."/>
            <person name="Ikeda M."/>
            <person name="Ikeno M."/>
            <person name="Ito K."/>
            <person name="Ito S."/>
            <person name="Ito T."/>
            <person name="Ito Y."/>
            <person name="Ito Y."/>
            <person name="Iwabuchi A."/>
            <person name="Kamiya K."/>
            <person name="Karasawa W."/>
            <person name="Kurita K."/>
            <person name="Katagiri S."/>
            <person name="Kikuta A."/>
            <person name="Kobayashi H."/>
            <person name="Kobayashi N."/>
            <person name="Machita K."/>
            <person name="Maehara T."/>
            <person name="Masukawa M."/>
            <person name="Mizubayashi T."/>
            <person name="Mukai Y."/>
            <person name="Nagasaki H."/>
            <person name="Nagata Y."/>
            <person name="Naito S."/>
            <person name="Nakashima M."/>
            <person name="Nakama Y."/>
            <person name="Nakamichi Y."/>
            <person name="Nakamura M."/>
            <person name="Meguro A."/>
            <person name="Negishi M."/>
            <person name="Ohta I."/>
            <person name="Ohta T."/>
            <person name="Okamoto M."/>
            <person name="Ono N."/>
            <person name="Saji S."/>
            <person name="Sakaguchi M."/>
            <person name="Sakai K."/>
            <person name="Shibata M."/>
            <person name="Shimokawa T."/>
            <person name="Song J."/>
            <person name="Takazaki Y."/>
            <person name="Terasawa K."/>
            <person name="Tsugane M."/>
            <person name="Tsuji K."/>
            <person name="Ueda S."/>
            <person name="Waki K."/>
            <person name="Yamagata H."/>
            <person name="Yamamoto M."/>
            <person name="Yamamoto S."/>
            <person name="Yamane H."/>
            <person name="Yoshiki S."/>
            <person name="Yoshihara R."/>
            <person name="Yukawa K."/>
            <person name="Zhong H."/>
            <person name="Yano M."/>
            <person name="Yuan Q."/>
            <person name="Ouyang S."/>
            <person name="Liu J."/>
            <person name="Jones K.M."/>
            <person name="Gansberger K."/>
            <person name="Moffat K."/>
            <person name="Hill J."/>
            <person name="Bera J."/>
            <person name="Fadrosh D."/>
            <person name="Jin S."/>
            <person name="Johri S."/>
            <person name="Kim M."/>
            <person name="Overton L."/>
            <person name="Reardon M."/>
            <person name="Tsitrin T."/>
            <person name="Vuong H."/>
            <person name="Weaver B."/>
            <person name="Ciecko A."/>
            <person name="Tallon L."/>
            <person name="Jackson J."/>
            <person name="Pai G."/>
            <person name="Aken S.V."/>
            <person name="Utterback T."/>
            <person name="Reidmuller S."/>
            <person name="Feldblyum T."/>
            <person name="Hsiao J."/>
            <person name="Zismann V."/>
            <person name="Iobst S."/>
            <person name="de Vazeille A.R."/>
            <person name="Buell C.R."/>
            <person name="Ying K."/>
            <person name="Li Y."/>
            <person name="Lu T."/>
            <person name="Huang Y."/>
            <person name="Zhao Q."/>
            <person name="Feng Q."/>
            <person name="Zhang L."/>
            <person name="Zhu J."/>
            <person name="Weng Q."/>
            <person name="Mu J."/>
            <person name="Lu Y."/>
            <person name="Fan D."/>
            <person name="Liu Y."/>
            <person name="Guan J."/>
            <person name="Zhang Y."/>
            <person name="Yu S."/>
            <person name="Liu X."/>
            <person name="Zhang Y."/>
            <person name="Hong G."/>
            <person name="Han B."/>
            <person name="Choisne N."/>
            <person name="Demange N."/>
            <person name="Orjeda G."/>
            <person name="Samain S."/>
            <person name="Cattolico L."/>
            <person name="Pelletier E."/>
            <person name="Couloux A."/>
            <person name="Segurens B."/>
            <person name="Wincker P."/>
            <person name="D'Hont A."/>
            <person name="Scarpelli C."/>
            <person name="Weissenbach J."/>
            <person name="Salanoubat M."/>
            <person name="Quetier F."/>
            <person name="Yu Y."/>
            <person name="Kim H.R."/>
            <person name="Rambo T."/>
            <person name="Currie J."/>
            <person name="Collura K."/>
            <person name="Luo M."/>
            <person name="Yang T."/>
            <person name="Ammiraju J.S.S."/>
            <person name="Engler F."/>
            <person name="Soderlund C."/>
            <person name="Wing R.A."/>
            <person name="Palmer L.E."/>
            <person name="de la Bastide M."/>
            <person name="Spiegel L."/>
            <person name="Nascimento L."/>
            <person name="Zutavern T."/>
            <person name="O'Shaughnessy A."/>
            <person name="Dike S."/>
            <person name="Dedhia N."/>
            <person name="Preston R."/>
            <person name="Balija V."/>
            <person name="McCombie W.R."/>
            <person name="Chow T."/>
            <person name="Chen H."/>
            <person name="Chung M."/>
            <person name="Chen C."/>
            <person name="Shaw J."/>
            <person name="Wu H."/>
            <person name="Hsiao K."/>
            <person name="Chao Y."/>
            <person name="Chu M."/>
            <person name="Cheng C."/>
            <person name="Hour A."/>
            <person name="Lee P."/>
            <person name="Lin S."/>
            <person name="Lin Y."/>
            <person name="Liou J."/>
            <person name="Liu S."/>
            <person name="Hsing Y."/>
            <person name="Raghuvanshi S."/>
            <person name="Mohanty A."/>
            <person name="Bharti A.K."/>
            <person name="Gaur A."/>
            <person name="Gupta V."/>
            <person name="Kumar D."/>
            <person name="Ravi V."/>
            <person name="Vij S."/>
            <person name="Kapur A."/>
            <person name="Khurana P."/>
            <person name="Khurana P."/>
            <person name="Khurana J.P."/>
            <person name="Tyagi A.K."/>
            <person name="Gaikwad K."/>
            <person name="Singh A."/>
            <person name="Dalal V."/>
            <person name="Srivastava S."/>
            <person name="Dixit A."/>
            <person name="Pal A.K."/>
            <person name="Ghazi I.A."/>
            <person name="Yadav M."/>
            <person name="Pandit A."/>
            <person name="Bhargava A."/>
            <person name="Sureshbabu K."/>
            <person name="Batra K."/>
            <person name="Sharma T.R."/>
            <person name="Mohapatra T."/>
            <person name="Singh N.K."/>
            <person name="Messing J."/>
            <person name="Nelson A.B."/>
            <person name="Fuks G."/>
            <person name="Kavchok S."/>
            <person name="Keizer G."/>
            <person name="Linton E."/>
            <person name="Llaca V."/>
            <person name="Song R."/>
            <person name="Tanyolac B."/>
            <person name="Young S."/>
            <person name="Ho-Il K."/>
            <person name="Hahn J.H."/>
            <person name="Sangsakoo G."/>
            <person name="Vanavichit A."/>
            <person name="de Mattos Luiz.A.T."/>
            <person name="Zimmer P.D."/>
            <person name="Malone G."/>
            <person name="Dellagostin O."/>
            <person name="de Oliveira A.C."/>
            <person name="Bevan M."/>
            <person name="Bancroft I."/>
            <person name="Minx P."/>
            <person name="Cordum H."/>
            <person name="Wilson R."/>
            <person name="Cheng Z."/>
            <person name="Jin W."/>
            <person name="Jiang J."/>
            <person name="Leong S.A."/>
            <person name="Iwama H."/>
            <person name="Gojobori T."/>
            <person name="Itoh T."/>
            <person name="Niimura Y."/>
            <person name="Fujii Y."/>
            <person name="Habara T."/>
            <person name="Sakai H."/>
            <person name="Sato Y."/>
            <person name="Wilson G."/>
            <person name="Kumar K."/>
            <person name="McCouch S."/>
            <person name="Juretic N."/>
            <person name="Hoen D."/>
            <person name="Wright S."/>
            <person name="Bruskiewich R."/>
            <person name="Bureau T."/>
            <person name="Miyao A."/>
            <person name="Hirochika H."/>
            <person name="Nishikawa T."/>
            <person name="Kadowaki K."/>
            <person name="Sugiura M."/>
            <person name="Burr B."/>
            <person name="Sasaki T."/>
        </authorList>
    </citation>
    <scope>NUCLEOTIDE SEQUENCE [LARGE SCALE GENOMIC DNA]</scope>
    <source>
        <strain evidence="2">cv. Nipponbare</strain>
    </source>
</reference>
<dbReference type="PaxDb" id="39947-A0A0N7KEC4"/>
<gene>
    <name evidence="1" type="ordered locus">Os01g0929800</name>
    <name evidence="1" type="ORF">OSNPB_010929800</name>
</gene>
<keyword evidence="2" id="KW-1185">Reference proteome</keyword>
<dbReference type="InParanoid" id="A0A0N7KEC4"/>
<protein>
    <submittedName>
        <fullName evidence="1">Os01g0929800 protein</fullName>
    </submittedName>
</protein>